<accession>A0A814G2T0</accession>
<feature type="DNA-binding region" description="Homeobox" evidence="7">
    <location>
        <begin position="127"/>
        <end position="186"/>
    </location>
</feature>
<dbReference type="Proteomes" id="UP000681722">
    <property type="component" value="Unassembled WGS sequence"/>
</dbReference>
<evidence type="ECO:0000256" key="7">
    <source>
        <dbReference type="PROSITE-ProRule" id="PRU00108"/>
    </source>
</evidence>
<protein>
    <recommendedName>
        <fullName evidence="10">Homeobox domain-containing protein</fullName>
    </recommendedName>
</protein>
<dbReference type="PANTHER" id="PTHR24340">
    <property type="entry name" value="HOMEOBOX PROTEIN NKX"/>
    <property type="match status" value="1"/>
</dbReference>
<dbReference type="CDD" id="cd00086">
    <property type="entry name" value="homeodomain"/>
    <property type="match status" value="1"/>
</dbReference>
<keyword evidence="5 7" id="KW-0371">Homeobox</keyword>
<dbReference type="OrthoDB" id="3137333at2759"/>
<feature type="compositionally biased region" description="Acidic residues" evidence="9">
    <location>
        <begin position="99"/>
        <end position="109"/>
    </location>
</feature>
<feature type="compositionally biased region" description="Basic residues" evidence="9">
    <location>
        <begin position="117"/>
        <end position="133"/>
    </location>
</feature>
<reference evidence="11" key="1">
    <citation type="submission" date="2021-02" db="EMBL/GenBank/DDBJ databases">
        <authorList>
            <person name="Nowell W R."/>
        </authorList>
    </citation>
    <scope>NUCLEOTIDE SEQUENCE</scope>
</reference>
<dbReference type="PROSITE" id="PS50071">
    <property type="entry name" value="HOMEOBOX_2"/>
    <property type="match status" value="1"/>
</dbReference>
<dbReference type="InterPro" id="IPR050394">
    <property type="entry name" value="Homeobox_NK-like"/>
</dbReference>
<dbReference type="SUPFAM" id="SSF46689">
    <property type="entry name" value="Homeodomain-like"/>
    <property type="match status" value="1"/>
</dbReference>
<dbReference type="PRINTS" id="PR00024">
    <property type="entry name" value="HOMEOBOX"/>
</dbReference>
<proteinExistence type="inferred from homology"/>
<evidence type="ECO:0000256" key="8">
    <source>
        <dbReference type="RuleBase" id="RU000682"/>
    </source>
</evidence>
<keyword evidence="4 7" id="KW-0238">DNA-binding</keyword>
<evidence type="ECO:0000313" key="12">
    <source>
        <dbReference type="EMBL" id="CAF3764632.1"/>
    </source>
</evidence>
<dbReference type="InterPro" id="IPR009057">
    <property type="entry name" value="Homeodomain-like_sf"/>
</dbReference>
<dbReference type="Proteomes" id="UP000663829">
    <property type="component" value="Unassembled WGS sequence"/>
</dbReference>
<feature type="region of interest" description="Disordered" evidence="9">
    <location>
        <begin position="1"/>
        <end position="20"/>
    </location>
</feature>
<dbReference type="Gene3D" id="1.10.10.60">
    <property type="entry name" value="Homeodomain-like"/>
    <property type="match status" value="1"/>
</dbReference>
<evidence type="ECO:0000256" key="2">
    <source>
        <dbReference type="ARBA" id="ARBA00005661"/>
    </source>
</evidence>
<dbReference type="InterPro" id="IPR017970">
    <property type="entry name" value="Homeobox_CS"/>
</dbReference>
<evidence type="ECO:0000259" key="10">
    <source>
        <dbReference type="PROSITE" id="PS50071"/>
    </source>
</evidence>
<dbReference type="EMBL" id="CAJNOQ010003048">
    <property type="protein sequence ID" value="CAF0992761.1"/>
    <property type="molecule type" value="Genomic_DNA"/>
</dbReference>
<dbReference type="SMART" id="SM00389">
    <property type="entry name" value="HOX"/>
    <property type="match status" value="1"/>
</dbReference>
<evidence type="ECO:0000313" key="11">
    <source>
        <dbReference type="EMBL" id="CAF0992761.1"/>
    </source>
</evidence>
<gene>
    <name evidence="11" type="ORF">GPM918_LOCUS13340</name>
    <name evidence="12" type="ORF">SRO942_LOCUS13340</name>
</gene>
<evidence type="ECO:0000256" key="5">
    <source>
        <dbReference type="ARBA" id="ARBA00023155"/>
    </source>
</evidence>
<dbReference type="InterPro" id="IPR001356">
    <property type="entry name" value="HD"/>
</dbReference>
<dbReference type="EMBL" id="CAJOBC010003048">
    <property type="protein sequence ID" value="CAF3764632.1"/>
    <property type="molecule type" value="Genomic_DNA"/>
</dbReference>
<keyword evidence="3" id="KW-0217">Developmental protein</keyword>
<evidence type="ECO:0000256" key="6">
    <source>
        <dbReference type="ARBA" id="ARBA00023242"/>
    </source>
</evidence>
<evidence type="ECO:0000313" key="13">
    <source>
        <dbReference type="Proteomes" id="UP000663829"/>
    </source>
</evidence>
<dbReference type="GO" id="GO:0030154">
    <property type="term" value="P:cell differentiation"/>
    <property type="evidence" value="ECO:0007669"/>
    <property type="project" value="TreeGrafter"/>
</dbReference>
<comment type="subcellular location">
    <subcellularLocation>
        <location evidence="1 7 8">Nucleus</location>
    </subcellularLocation>
</comment>
<dbReference type="InterPro" id="IPR020479">
    <property type="entry name" value="HD_metazoa"/>
</dbReference>
<dbReference type="AlphaFoldDB" id="A0A814G2T0"/>
<feature type="region of interest" description="Disordered" evidence="9">
    <location>
        <begin position="88"/>
        <end position="134"/>
    </location>
</feature>
<evidence type="ECO:0000256" key="1">
    <source>
        <dbReference type="ARBA" id="ARBA00004123"/>
    </source>
</evidence>
<keyword evidence="6 7" id="KW-0539">Nucleus</keyword>
<dbReference type="PROSITE" id="PS00027">
    <property type="entry name" value="HOMEOBOX_1"/>
    <property type="match status" value="1"/>
</dbReference>
<sequence>MNLPRESNVQKTLNPSDKQNNDIYTNIKDCLIDFNDFSVVSSNSINILEESECTKTKNTINSAFEHDESSTCESSNNSVNDTLVSVGFNRNKNGLDQHESDDDDDDDSQDSSNVTKHQQHSHNSSKRRKRRVLFTKPQTFELERRFRQQRYLSAPEREHLASVINLTPTQVKIWFQNHRYKMKRARPDKSLLELSTMPSPRRVAVPVLIRNGKPCRQSSNNASPSSIDSLSLLNTSLATKMSKSQTDLIVPIIVDERSAPLTGTTIATPHELSVQNALNSSSTLSLMHWYGLEGKSNQTELFQQFILSSYLGTSTNMSKANLFRNHYV</sequence>
<dbReference type="GO" id="GO:0000978">
    <property type="term" value="F:RNA polymerase II cis-regulatory region sequence-specific DNA binding"/>
    <property type="evidence" value="ECO:0007669"/>
    <property type="project" value="TreeGrafter"/>
</dbReference>
<comment type="caution">
    <text evidence="11">The sequence shown here is derived from an EMBL/GenBank/DDBJ whole genome shotgun (WGS) entry which is preliminary data.</text>
</comment>
<organism evidence="11 13">
    <name type="scientific">Didymodactylos carnosus</name>
    <dbReference type="NCBI Taxonomy" id="1234261"/>
    <lineage>
        <taxon>Eukaryota</taxon>
        <taxon>Metazoa</taxon>
        <taxon>Spiralia</taxon>
        <taxon>Gnathifera</taxon>
        <taxon>Rotifera</taxon>
        <taxon>Eurotatoria</taxon>
        <taxon>Bdelloidea</taxon>
        <taxon>Philodinida</taxon>
        <taxon>Philodinidae</taxon>
        <taxon>Didymodactylos</taxon>
    </lineage>
</organism>
<evidence type="ECO:0000256" key="4">
    <source>
        <dbReference type="ARBA" id="ARBA00023125"/>
    </source>
</evidence>
<dbReference type="PANTHER" id="PTHR24340:SF82">
    <property type="entry name" value="HOMEOBOX PROTEIN VND"/>
    <property type="match status" value="1"/>
</dbReference>
<dbReference type="FunFam" id="1.10.10.60:FF:000101">
    <property type="entry name" value="NK2 homeobox 8"/>
    <property type="match status" value="1"/>
</dbReference>
<dbReference type="GO" id="GO:0005634">
    <property type="term" value="C:nucleus"/>
    <property type="evidence" value="ECO:0007669"/>
    <property type="project" value="UniProtKB-SubCell"/>
</dbReference>
<evidence type="ECO:0000256" key="9">
    <source>
        <dbReference type="SAM" id="MobiDB-lite"/>
    </source>
</evidence>
<keyword evidence="13" id="KW-1185">Reference proteome</keyword>
<name>A0A814G2T0_9BILA</name>
<dbReference type="Pfam" id="PF00046">
    <property type="entry name" value="Homeodomain"/>
    <property type="match status" value="1"/>
</dbReference>
<evidence type="ECO:0000256" key="3">
    <source>
        <dbReference type="ARBA" id="ARBA00022473"/>
    </source>
</evidence>
<dbReference type="GO" id="GO:0000981">
    <property type="term" value="F:DNA-binding transcription factor activity, RNA polymerase II-specific"/>
    <property type="evidence" value="ECO:0007669"/>
    <property type="project" value="InterPro"/>
</dbReference>
<comment type="similarity">
    <text evidence="2">Belongs to the NK-2 homeobox family.</text>
</comment>
<feature type="domain" description="Homeobox" evidence="10">
    <location>
        <begin position="125"/>
        <end position="185"/>
    </location>
</feature>